<feature type="transmembrane region" description="Helical" evidence="1">
    <location>
        <begin position="270"/>
        <end position="288"/>
    </location>
</feature>
<feature type="transmembrane region" description="Helical" evidence="1">
    <location>
        <begin position="7"/>
        <end position="24"/>
    </location>
</feature>
<feature type="transmembrane region" description="Helical" evidence="1">
    <location>
        <begin position="386"/>
        <end position="410"/>
    </location>
</feature>
<reference evidence="2 3" key="1">
    <citation type="journal article" date="2016" name="Genome Announc.">
        <title>Complete Genome and Plasmid Sequences for Rhodococcus fascians D188 and Draft Sequences for Rhodococcus Isolates PBTS 1 and PBTS 2.</title>
        <authorList>
            <person name="Stamler R.A."/>
            <person name="Vereecke D."/>
            <person name="Zhang Y."/>
            <person name="Schilkey F."/>
            <person name="Devitt N."/>
            <person name="Randall J.J."/>
        </authorList>
    </citation>
    <scope>NUCLEOTIDE SEQUENCE [LARGE SCALE GENOMIC DNA]</scope>
    <source>
        <strain evidence="2 3">PBTS2</strain>
    </source>
</reference>
<name>A0A143QKS9_RHOFA</name>
<feature type="transmembrane region" description="Helical" evidence="1">
    <location>
        <begin position="126"/>
        <end position="145"/>
    </location>
</feature>
<reference evidence="3" key="2">
    <citation type="submission" date="2016-04" db="EMBL/GenBank/DDBJ databases">
        <title>Complete Genome and Plasmid Sequences for Rhodococcus fascians D188 and Draft Sequences for Rhodococcus spp. Isolates PBTS 1 and PBTS 2.</title>
        <authorList>
            <person name="Stamer R."/>
            <person name="Vereecke D."/>
            <person name="Zhang Y."/>
            <person name="Schilkey F."/>
            <person name="Devitt N."/>
            <person name="Randall J."/>
        </authorList>
    </citation>
    <scope>NUCLEOTIDE SEQUENCE [LARGE SCALE GENOMIC DNA]</scope>
    <source>
        <strain evidence="3">PBTS2</strain>
    </source>
</reference>
<sequence>MIAADRVLPVVATAIGGFVAGYSIRESLGQDVFHIESTGKWYGAFVTAQWAGSLTVLMAVLVLVAVYRRRPRISAALATVLGSLLVALPSFVPIAANQAVTTNALGAGALVGVCAFIAGGRRLPSAGIAVGLLGSMLFYSAISRLRGPREGRWMDVLPGPYLVESTVPLLLLLATTVVLLVAVLGASVGRFQSADAVAALVLGFVCLVVYIYLGNTTSTASTWIFAVAIAVLVAYGVAFDLGGLDGRYVMSGLAIAASGVNALGWGDASWWVLVVAAVLFVGAVGVGLRRDLTTAACALLTVVTATGLLPIGDDSINTVGTVCYCVLHPIAVGLLVGSARATRTVASTIGPLVPFALTLFSVSAPVPPRVFGWTDGTSEDYVPPIVWLYSPLPVGVVVAVIVILVCLVLGSRVEREHHDRVSDSSGP</sequence>
<dbReference type="AlphaFoldDB" id="A0A143QKS9"/>
<keyword evidence="1" id="KW-0812">Transmembrane</keyword>
<dbReference type="KEGG" id="rhs:A3Q41_02252"/>
<feature type="transmembrane region" description="Helical" evidence="1">
    <location>
        <begin position="196"/>
        <end position="214"/>
    </location>
</feature>
<keyword evidence="1" id="KW-1133">Transmembrane helix</keyword>
<evidence type="ECO:0000313" key="2">
    <source>
        <dbReference type="EMBL" id="AMY23554.1"/>
    </source>
</evidence>
<feature type="transmembrane region" description="Helical" evidence="1">
    <location>
        <begin position="349"/>
        <end position="366"/>
    </location>
</feature>
<keyword evidence="1" id="KW-0472">Membrane</keyword>
<dbReference type="OrthoDB" id="4465588at2"/>
<dbReference type="Proteomes" id="UP000076038">
    <property type="component" value="Chromosome"/>
</dbReference>
<evidence type="ECO:0000313" key="3">
    <source>
        <dbReference type="Proteomes" id="UP000076038"/>
    </source>
</evidence>
<evidence type="ECO:0000256" key="1">
    <source>
        <dbReference type="SAM" id="Phobius"/>
    </source>
</evidence>
<gene>
    <name evidence="2" type="ORF">A3Q41_02252</name>
</gene>
<dbReference type="EMBL" id="CP015220">
    <property type="protein sequence ID" value="AMY23554.1"/>
    <property type="molecule type" value="Genomic_DNA"/>
</dbReference>
<dbReference type="RefSeq" id="WP_048317532.1">
    <property type="nucleotide sequence ID" value="NZ_CP015220.1"/>
</dbReference>
<feature type="transmembrane region" description="Helical" evidence="1">
    <location>
        <begin position="44"/>
        <end position="66"/>
    </location>
</feature>
<dbReference type="PATRIC" id="fig|1653479.3.peg.2281"/>
<proteinExistence type="predicted"/>
<feature type="transmembrane region" description="Helical" evidence="1">
    <location>
        <begin position="165"/>
        <end position="184"/>
    </location>
</feature>
<feature type="transmembrane region" description="Helical" evidence="1">
    <location>
        <begin position="220"/>
        <end position="241"/>
    </location>
</feature>
<feature type="transmembrane region" description="Helical" evidence="1">
    <location>
        <begin position="73"/>
        <end position="94"/>
    </location>
</feature>
<feature type="transmembrane region" description="Helical" evidence="1">
    <location>
        <begin position="318"/>
        <end position="337"/>
    </location>
</feature>
<accession>A0A143QKS9</accession>
<organism evidence="2 3">
    <name type="scientific">Rhodococcoides fascians</name>
    <name type="common">Rhodococcus fascians</name>
    <dbReference type="NCBI Taxonomy" id="1828"/>
    <lineage>
        <taxon>Bacteria</taxon>
        <taxon>Bacillati</taxon>
        <taxon>Actinomycetota</taxon>
        <taxon>Actinomycetes</taxon>
        <taxon>Mycobacteriales</taxon>
        <taxon>Nocardiaceae</taxon>
        <taxon>Rhodococcoides</taxon>
    </lineage>
</organism>
<protein>
    <submittedName>
        <fullName evidence="2">Uncharacterized protein</fullName>
    </submittedName>
</protein>
<feature type="transmembrane region" description="Helical" evidence="1">
    <location>
        <begin position="295"/>
        <end position="312"/>
    </location>
</feature>
<feature type="transmembrane region" description="Helical" evidence="1">
    <location>
        <begin position="248"/>
        <end position="264"/>
    </location>
</feature>
<feature type="transmembrane region" description="Helical" evidence="1">
    <location>
        <begin position="100"/>
        <end position="119"/>
    </location>
</feature>
<keyword evidence="3" id="KW-1185">Reference proteome</keyword>